<sequence length="538" mass="59430">MSVRMFAAAAAFGLSALLQPSAAGAQALVVCSEASPDFLNPQFSSQNTAYDVAAQIYDKLVTTERGGSQIIPSLAESWTISDDGLVYTFKLRKGVKWHSSKIFTPTRDFNADDVVFTITRMFDENHPYYKVGGSNYQFFGEIVKPSLKAVEKLDDYTLKVTLTKPYAPLLSALSVEPMSILSAEYADAMMKAGTPEQVNQAPIGTGPFSLVVYQKDATIRFKAVPDHWTKAVGNRDRMALVNDLIFVITPDASVRYAKVKSGECQIARYPNPGDLPAMRADPNLTMLSGSIADQSFLAFNQQKKPFDDKRVREALVYGTNIPAIIDAVYQGTGKQAAALVPPSLWSHDDALKPRPYDPAKAKALLAEAGYPNGFKTVLWAIPVVRAYMPNGRRAAELIQADWAKIGVQAEIQSYEWGEYLKRGRAGDHEVGMFGYTWDYPDPSQILLSGWHCDGVKSGANRARWCNKEFSDLLTKANTITDQAERTKMFVRMQEIFQEDVGGLLFANAQAFTPVRKDVKDYKIHFFGGQPFVGVSLAK</sequence>
<dbReference type="Pfam" id="PF00496">
    <property type="entry name" value="SBP_bac_5"/>
    <property type="match status" value="1"/>
</dbReference>
<dbReference type="Proteomes" id="UP000236919">
    <property type="component" value="Unassembled WGS sequence"/>
</dbReference>
<feature type="chain" id="PRO_5015778481" evidence="4">
    <location>
        <begin position="26"/>
        <end position="538"/>
    </location>
</feature>
<dbReference type="InterPro" id="IPR023765">
    <property type="entry name" value="SBP_5_CS"/>
</dbReference>
<comment type="caution">
    <text evidence="6">The sequence shown here is derived from an EMBL/GenBank/DDBJ whole genome shotgun (WGS) entry which is preliminary data.</text>
</comment>
<dbReference type="GO" id="GO:0042938">
    <property type="term" value="P:dipeptide transport"/>
    <property type="evidence" value="ECO:0007669"/>
    <property type="project" value="TreeGrafter"/>
</dbReference>
<dbReference type="Gene3D" id="3.40.190.10">
    <property type="entry name" value="Periplasmic binding protein-like II"/>
    <property type="match status" value="1"/>
</dbReference>
<dbReference type="InterPro" id="IPR000914">
    <property type="entry name" value="SBP_5_dom"/>
</dbReference>
<evidence type="ECO:0000313" key="6">
    <source>
        <dbReference type="EMBL" id="POR48668.1"/>
    </source>
</evidence>
<dbReference type="PANTHER" id="PTHR30290">
    <property type="entry name" value="PERIPLASMIC BINDING COMPONENT OF ABC TRANSPORTER"/>
    <property type="match status" value="1"/>
</dbReference>
<gene>
    <name evidence="6" type="ORF">CYD53_114100</name>
</gene>
<dbReference type="PIRSF" id="PIRSF002741">
    <property type="entry name" value="MppA"/>
    <property type="match status" value="1"/>
</dbReference>
<evidence type="ECO:0000256" key="3">
    <source>
        <dbReference type="ARBA" id="ARBA00022729"/>
    </source>
</evidence>
<comment type="similarity">
    <text evidence="2">Belongs to the bacterial solute-binding protein 5 family.</text>
</comment>
<evidence type="ECO:0000256" key="2">
    <source>
        <dbReference type="ARBA" id="ARBA00005695"/>
    </source>
</evidence>
<dbReference type="OrthoDB" id="9803988at2"/>
<reference evidence="6 7" key="1">
    <citation type="submission" date="2018-01" db="EMBL/GenBank/DDBJ databases">
        <title>Genomic Encyclopedia of Type Strains, Phase III (KMG-III): the genomes of soil and plant-associated and newly described type strains.</title>
        <authorList>
            <person name="Whitman W."/>
        </authorList>
    </citation>
    <scope>NUCLEOTIDE SEQUENCE [LARGE SCALE GENOMIC DNA]</scope>
    <source>
        <strain evidence="6 7">1131</strain>
    </source>
</reference>
<evidence type="ECO:0000256" key="1">
    <source>
        <dbReference type="ARBA" id="ARBA00004418"/>
    </source>
</evidence>
<feature type="signal peptide" evidence="4">
    <location>
        <begin position="1"/>
        <end position="25"/>
    </location>
</feature>
<dbReference type="CDD" id="cd08493">
    <property type="entry name" value="PBP2_DppA_like"/>
    <property type="match status" value="1"/>
</dbReference>
<dbReference type="SUPFAM" id="SSF53850">
    <property type="entry name" value="Periplasmic binding protein-like II"/>
    <property type="match status" value="1"/>
</dbReference>
<dbReference type="Gene3D" id="3.10.105.10">
    <property type="entry name" value="Dipeptide-binding Protein, Domain 3"/>
    <property type="match status" value="1"/>
</dbReference>
<dbReference type="EMBL" id="PQFZ01000014">
    <property type="protein sequence ID" value="POR48668.1"/>
    <property type="molecule type" value="Genomic_DNA"/>
</dbReference>
<dbReference type="GO" id="GO:0043190">
    <property type="term" value="C:ATP-binding cassette (ABC) transporter complex"/>
    <property type="evidence" value="ECO:0007669"/>
    <property type="project" value="InterPro"/>
</dbReference>
<organism evidence="6 7">
    <name type="scientific">Bosea psychrotolerans</name>
    <dbReference type="NCBI Taxonomy" id="1871628"/>
    <lineage>
        <taxon>Bacteria</taxon>
        <taxon>Pseudomonadati</taxon>
        <taxon>Pseudomonadota</taxon>
        <taxon>Alphaproteobacteria</taxon>
        <taxon>Hyphomicrobiales</taxon>
        <taxon>Boseaceae</taxon>
        <taxon>Bosea</taxon>
    </lineage>
</organism>
<dbReference type="InterPro" id="IPR039424">
    <property type="entry name" value="SBP_5"/>
</dbReference>
<dbReference type="PROSITE" id="PS01040">
    <property type="entry name" value="SBP_BACTERIAL_5"/>
    <property type="match status" value="1"/>
</dbReference>
<comment type="subcellular location">
    <subcellularLocation>
        <location evidence="1">Periplasm</location>
    </subcellularLocation>
</comment>
<dbReference type="GO" id="GO:1904680">
    <property type="term" value="F:peptide transmembrane transporter activity"/>
    <property type="evidence" value="ECO:0007669"/>
    <property type="project" value="TreeGrafter"/>
</dbReference>
<proteinExistence type="inferred from homology"/>
<keyword evidence="7" id="KW-1185">Reference proteome</keyword>
<dbReference type="RefSeq" id="WP_103720097.1">
    <property type="nucleotide sequence ID" value="NZ_PQFZ01000014.1"/>
</dbReference>
<dbReference type="AlphaFoldDB" id="A0A2S4M1W5"/>
<dbReference type="Gene3D" id="3.90.76.10">
    <property type="entry name" value="Dipeptide-binding Protein, Domain 1"/>
    <property type="match status" value="1"/>
</dbReference>
<dbReference type="PANTHER" id="PTHR30290:SF38">
    <property type="entry name" value="D,D-DIPEPTIDE-BINDING PERIPLASMIC PROTEIN DDPA-RELATED"/>
    <property type="match status" value="1"/>
</dbReference>
<dbReference type="GO" id="GO:0030288">
    <property type="term" value="C:outer membrane-bounded periplasmic space"/>
    <property type="evidence" value="ECO:0007669"/>
    <property type="project" value="TreeGrafter"/>
</dbReference>
<protein>
    <submittedName>
        <fullName evidence="6">Dipeptide transport system substrate-binding protein</fullName>
    </submittedName>
</protein>
<name>A0A2S4M1W5_9HYPH</name>
<evidence type="ECO:0000256" key="4">
    <source>
        <dbReference type="SAM" id="SignalP"/>
    </source>
</evidence>
<evidence type="ECO:0000259" key="5">
    <source>
        <dbReference type="Pfam" id="PF00496"/>
    </source>
</evidence>
<evidence type="ECO:0000313" key="7">
    <source>
        <dbReference type="Proteomes" id="UP000236919"/>
    </source>
</evidence>
<keyword evidence="3 4" id="KW-0732">Signal</keyword>
<dbReference type="InterPro" id="IPR030678">
    <property type="entry name" value="Peptide/Ni-bd"/>
</dbReference>
<feature type="domain" description="Solute-binding protein family 5" evidence="5">
    <location>
        <begin position="70"/>
        <end position="455"/>
    </location>
</feature>
<accession>A0A2S4M1W5</accession>